<feature type="signal peptide" evidence="3">
    <location>
        <begin position="1"/>
        <end position="36"/>
    </location>
</feature>
<evidence type="ECO:0000313" key="7">
    <source>
        <dbReference type="EMBL" id="SEA00993.1"/>
    </source>
</evidence>
<evidence type="ECO:0000259" key="4">
    <source>
        <dbReference type="Pfam" id="PF25954"/>
    </source>
</evidence>
<name>A0A1H3XNQ1_9BURK</name>
<feature type="domain" description="CusB-like beta-barrel" evidence="4">
    <location>
        <begin position="249"/>
        <end position="324"/>
    </location>
</feature>
<evidence type="ECO:0000256" key="2">
    <source>
        <dbReference type="ARBA" id="ARBA00022448"/>
    </source>
</evidence>
<dbReference type="PANTHER" id="PTHR30097">
    <property type="entry name" value="CATION EFFLUX SYSTEM PROTEIN CUSB"/>
    <property type="match status" value="1"/>
</dbReference>
<proteinExistence type="inferred from homology"/>
<keyword evidence="3" id="KW-0732">Signal</keyword>
<dbReference type="RefSeq" id="WP_092697278.1">
    <property type="nucleotide sequence ID" value="NZ_CAXIQL010000016.1"/>
</dbReference>
<dbReference type="InterPro" id="IPR058649">
    <property type="entry name" value="CzcB_C"/>
</dbReference>
<protein>
    <submittedName>
        <fullName evidence="7">Membrane fusion protein, cobalt-zinc-cadmium efflux system</fullName>
    </submittedName>
</protein>
<keyword evidence="8" id="KW-1185">Reference proteome</keyword>
<dbReference type="Gene3D" id="2.40.420.20">
    <property type="match status" value="1"/>
</dbReference>
<dbReference type="InterPro" id="IPR051909">
    <property type="entry name" value="MFP_Cation_Efflux"/>
</dbReference>
<evidence type="ECO:0000256" key="1">
    <source>
        <dbReference type="ARBA" id="ARBA00009477"/>
    </source>
</evidence>
<dbReference type="GO" id="GO:0016020">
    <property type="term" value="C:membrane"/>
    <property type="evidence" value="ECO:0007669"/>
    <property type="project" value="InterPro"/>
</dbReference>
<dbReference type="Gene3D" id="2.40.30.170">
    <property type="match status" value="1"/>
</dbReference>
<feature type="domain" description="CzcB-like barrel-sandwich hybrid" evidence="5">
    <location>
        <begin position="98"/>
        <end position="232"/>
    </location>
</feature>
<dbReference type="GO" id="GO:0022857">
    <property type="term" value="F:transmembrane transporter activity"/>
    <property type="evidence" value="ECO:0007669"/>
    <property type="project" value="InterPro"/>
</dbReference>
<dbReference type="InterPro" id="IPR058647">
    <property type="entry name" value="BSH_CzcB-like"/>
</dbReference>
<dbReference type="STRING" id="592050.SAMN05421875_10462"/>
<dbReference type="Pfam" id="PF25975">
    <property type="entry name" value="CzcB_C"/>
    <property type="match status" value="1"/>
</dbReference>
<evidence type="ECO:0000259" key="6">
    <source>
        <dbReference type="Pfam" id="PF25975"/>
    </source>
</evidence>
<dbReference type="InterPro" id="IPR006143">
    <property type="entry name" value="RND_pump_MFP"/>
</dbReference>
<dbReference type="GeneID" id="34233523"/>
<dbReference type="SUPFAM" id="SSF111369">
    <property type="entry name" value="HlyD-like secretion proteins"/>
    <property type="match status" value="1"/>
</dbReference>
<dbReference type="Proteomes" id="UP000199002">
    <property type="component" value="Unassembled WGS sequence"/>
</dbReference>
<evidence type="ECO:0000259" key="5">
    <source>
        <dbReference type="Pfam" id="PF25973"/>
    </source>
</evidence>
<dbReference type="FunFam" id="2.40.30.170:FF:000010">
    <property type="entry name" value="Efflux RND transporter periplasmic adaptor subunit"/>
    <property type="match status" value="1"/>
</dbReference>
<comment type="similarity">
    <text evidence="1">Belongs to the membrane fusion protein (MFP) (TC 8.A.1) family.</text>
</comment>
<dbReference type="Pfam" id="PF25954">
    <property type="entry name" value="Beta-barrel_RND_2"/>
    <property type="match status" value="1"/>
</dbReference>
<feature type="domain" description="CzcB-like C-terminal circularly permuted SH3-like" evidence="6">
    <location>
        <begin position="330"/>
        <end position="387"/>
    </location>
</feature>
<sequence length="409" mass="43324">MVHSFTFHLRVRNASSRSIATRSLLALALGCSALLAGCGEATAPAAAPAEAAPPVVQGAQLRFPADHPQLALLRVSDAQPAKEIVIDLPAKLVWNEERTQRIYPPFAGRVAAIRADLGQTVKAGSPLALLASPDFGQAQADTAKAHADQVLAQQALRRQRELFEAGIVARKDLEQTEADAARAQAEVARAAARTSLYGGGTTVNQQLAISANMGGVVVERNLNPGQELRPDQSGPGTPALFVVTDPSSLWVQIDAREGDLASLRPGDGFTLQVPAYPGETFTGRVMATADAIDPTTRTLKVRGMVPNADRRLKAEMLATAHVSESRRSGVVVPAEAVTLNGKVHTVFVQREPGVFEPRTVTLGHEGPRDVVVATGLAAGEKIVTQNVLLLARQFQSAQEEAAMKKDAHQ</sequence>
<organism evidence="7 8">
    <name type="scientific">Acidovorax soli</name>
    <dbReference type="NCBI Taxonomy" id="592050"/>
    <lineage>
        <taxon>Bacteria</taxon>
        <taxon>Pseudomonadati</taxon>
        <taxon>Pseudomonadota</taxon>
        <taxon>Betaproteobacteria</taxon>
        <taxon>Burkholderiales</taxon>
        <taxon>Comamonadaceae</taxon>
        <taxon>Acidovorax</taxon>
    </lineage>
</organism>
<dbReference type="AlphaFoldDB" id="A0A1H3XNQ1"/>
<keyword evidence="2" id="KW-0813">Transport</keyword>
<dbReference type="Gene3D" id="1.10.287.470">
    <property type="entry name" value="Helix hairpin bin"/>
    <property type="match status" value="1"/>
</dbReference>
<reference evidence="8" key="1">
    <citation type="submission" date="2016-10" db="EMBL/GenBank/DDBJ databases">
        <authorList>
            <person name="Varghese N."/>
            <person name="Submissions S."/>
        </authorList>
    </citation>
    <scope>NUCLEOTIDE SEQUENCE [LARGE SCALE GENOMIC DNA]</scope>
    <source>
        <strain evidence="8">DSM 25157</strain>
    </source>
</reference>
<gene>
    <name evidence="7" type="ORF">SAMN05421875_10462</name>
</gene>
<dbReference type="EMBL" id="FNQJ01000004">
    <property type="protein sequence ID" value="SEA00993.1"/>
    <property type="molecule type" value="Genomic_DNA"/>
</dbReference>
<evidence type="ECO:0000256" key="3">
    <source>
        <dbReference type="SAM" id="SignalP"/>
    </source>
</evidence>
<dbReference type="InterPro" id="IPR058792">
    <property type="entry name" value="Beta-barrel_RND_2"/>
</dbReference>
<accession>A0A1H3XNQ1</accession>
<dbReference type="NCBIfam" id="TIGR01730">
    <property type="entry name" value="RND_mfp"/>
    <property type="match status" value="1"/>
</dbReference>
<evidence type="ECO:0000313" key="8">
    <source>
        <dbReference type="Proteomes" id="UP000199002"/>
    </source>
</evidence>
<feature type="chain" id="PRO_5011788216" evidence="3">
    <location>
        <begin position="37"/>
        <end position="409"/>
    </location>
</feature>
<dbReference type="Pfam" id="PF25973">
    <property type="entry name" value="BSH_CzcB"/>
    <property type="match status" value="1"/>
</dbReference>